<reference evidence="2" key="1">
    <citation type="submission" date="2016-10" db="EMBL/GenBank/DDBJ databases">
        <authorList>
            <person name="Benchimol M."/>
            <person name="Almeida L.G."/>
            <person name="Vasconcelos A.T."/>
            <person name="Perreira-Neves A."/>
            <person name="Rosa I.A."/>
            <person name="Tasca T."/>
            <person name="Bogo M.R."/>
            <person name="de Souza W."/>
        </authorList>
    </citation>
    <scope>NUCLEOTIDE SEQUENCE [LARGE SCALE GENOMIC DNA]</scope>
    <source>
        <strain evidence="2">K</strain>
    </source>
</reference>
<evidence type="ECO:0000313" key="3">
    <source>
        <dbReference type="Proteomes" id="UP000179807"/>
    </source>
</evidence>
<dbReference type="AlphaFoldDB" id="A0A1J4JWU7"/>
<feature type="compositionally biased region" description="Polar residues" evidence="1">
    <location>
        <begin position="43"/>
        <end position="61"/>
    </location>
</feature>
<protein>
    <submittedName>
        <fullName evidence="2">Uncharacterized protein</fullName>
    </submittedName>
</protein>
<evidence type="ECO:0000256" key="1">
    <source>
        <dbReference type="SAM" id="MobiDB-lite"/>
    </source>
</evidence>
<name>A0A1J4JWU7_9EUKA</name>
<accession>A0A1J4JWU7</accession>
<dbReference type="Proteomes" id="UP000179807">
    <property type="component" value="Unassembled WGS sequence"/>
</dbReference>
<dbReference type="RefSeq" id="XP_068354885.1">
    <property type="nucleotide sequence ID" value="XM_068507863.1"/>
</dbReference>
<feature type="compositionally biased region" description="Basic and acidic residues" evidence="1">
    <location>
        <begin position="559"/>
        <end position="571"/>
    </location>
</feature>
<feature type="compositionally biased region" description="Basic and acidic residues" evidence="1">
    <location>
        <begin position="63"/>
        <end position="75"/>
    </location>
</feature>
<evidence type="ECO:0000313" key="2">
    <source>
        <dbReference type="EMBL" id="OHT01749.1"/>
    </source>
</evidence>
<dbReference type="VEuPathDB" id="TrichDB:TRFO_31311"/>
<organism evidence="2 3">
    <name type="scientific">Tritrichomonas foetus</name>
    <dbReference type="NCBI Taxonomy" id="1144522"/>
    <lineage>
        <taxon>Eukaryota</taxon>
        <taxon>Metamonada</taxon>
        <taxon>Parabasalia</taxon>
        <taxon>Tritrichomonadida</taxon>
        <taxon>Tritrichomonadidae</taxon>
        <taxon>Tritrichomonas</taxon>
    </lineage>
</organism>
<feature type="compositionally biased region" description="Basic and acidic residues" evidence="1">
    <location>
        <begin position="241"/>
        <end position="251"/>
    </location>
</feature>
<feature type="region of interest" description="Disordered" evidence="1">
    <location>
        <begin position="1"/>
        <end position="157"/>
    </location>
</feature>
<keyword evidence="3" id="KW-1185">Reference proteome</keyword>
<feature type="compositionally biased region" description="Basic residues" evidence="1">
    <location>
        <begin position="33"/>
        <end position="42"/>
    </location>
</feature>
<proteinExistence type="predicted"/>
<feature type="compositionally biased region" description="Polar residues" evidence="1">
    <location>
        <begin position="80"/>
        <end position="110"/>
    </location>
</feature>
<dbReference type="EMBL" id="MLAK01000896">
    <property type="protein sequence ID" value="OHT01749.1"/>
    <property type="molecule type" value="Genomic_DNA"/>
</dbReference>
<gene>
    <name evidence="2" type="ORF">TRFO_31311</name>
</gene>
<feature type="region of interest" description="Disordered" evidence="1">
    <location>
        <begin position="230"/>
        <end position="252"/>
    </location>
</feature>
<feature type="compositionally biased region" description="Basic residues" evidence="1">
    <location>
        <begin position="572"/>
        <end position="583"/>
    </location>
</feature>
<feature type="compositionally biased region" description="Low complexity" evidence="1">
    <location>
        <begin position="136"/>
        <end position="147"/>
    </location>
</feature>
<sequence>MSQNSSEELDDEDIKAGLREMGLLIEEDSASKKEKRPKKANIQRKNSQDIIPNSLTGTKLGSSKKENNSNNHEQHNISSFSDLSDFQSESVIISPNDKTVTTSPPQSKAITSIKIENKTDNTNNIISKSENKPSNKKSSSPKKNAGSAKKRPPKLQQINLDFLNDTKPVKPVKSFDIDKYLGMAEKESKNELQSTPISHGNGNIQDFDNPIIKKSDSNQNQINLLDKIMPQETPNPISEFPRNEKAEKKSDPSSYTYALESRLIDYFNASINKMISDFSNDLSNLLKSSNTFDSTIRDFSSDLKKSVRQCINFKMAYTDMNFHDRSYDSYLSPYLHIFQDIHSFAPTNLMEKLETLRECHTDITEQLKSIQSHVNPAIDQLQEEITELYNQRYSMTQKNNAAFYRSSSLNQRLADIEYQEYVQKTESDLLSWKRSHNDRFAKLESPDEINKYDMATKIRRLYSQVKKTSKNENMDVYYKCIRNMSNYFNEISNMNNMYSYHIRNICSLFMQLQRQNHVSLIPNTSEPKVENTVIVKDISTDEKELKSKIENAKKRHETKLKDTSRYINDLHHRGHKRRRKKYD</sequence>
<feature type="region of interest" description="Disordered" evidence="1">
    <location>
        <begin position="544"/>
        <end position="583"/>
    </location>
</feature>
<comment type="caution">
    <text evidence="2">The sequence shown here is derived from an EMBL/GenBank/DDBJ whole genome shotgun (WGS) entry which is preliminary data.</text>
</comment>
<dbReference type="GeneID" id="94842567"/>